<dbReference type="EMBL" id="JAVRES010000048">
    <property type="protein sequence ID" value="MDT0440464.1"/>
    <property type="molecule type" value="Genomic_DNA"/>
</dbReference>
<dbReference type="Proteomes" id="UP001183535">
    <property type="component" value="Unassembled WGS sequence"/>
</dbReference>
<reference evidence="2" key="1">
    <citation type="submission" date="2023-07" db="EMBL/GenBank/DDBJ databases">
        <title>30 novel species of actinomycetes from the DSMZ collection.</title>
        <authorList>
            <person name="Nouioui I."/>
        </authorList>
    </citation>
    <scope>NUCLEOTIDE SEQUENCE [LARGE SCALE GENOMIC DNA]</scope>
    <source>
        <strain evidence="2">DSM 41981</strain>
    </source>
</reference>
<organism evidence="1 2">
    <name type="scientific">Streptomyces doudnae</name>
    <dbReference type="NCBI Taxonomy" id="3075536"/>
    <lineage>
        <taxon>Bacteria</taxon>
        <taxon>Bacillati</taxon>
        <taxon>Actinomycetota</taxon>
        <taxon>Actinomycetes</taxon>
        <taxon>Kitasatosporales</taxon>
        <taxon>Streptomycetaceae</taxon>
        <taxon>Streptomyces</taxon>
    </lineage>
</organism>
<name>A0ABD5F1G9_9ACTN</name>
<gene>
    <name evidence="1" type="ORF">RM877_38110</name>
</gene>
<sequence>MRNRRGASWSLEARPWAPAKAAGKVAERLAEWGFETPRHLDEVVRLAVSTVVGDGGRRVSVHVSEQDGRALVLAFSHRPATPGAPSGETVLPTLRDLGADSCGTEVTGEGRRVWALLALTPAPADPP</sequence>
<proteinExistence type="predicted"/>
<accession>A0ABD5F1G9</accession>
<keyword evidence="2" id="KW-1185">Reference proteome</keyword>
<dbReference type="RefSeq" id="WP_237549316.1">
    <property type="nucleotide sequence ID" value="NZ_JAVRES010000048.1"/>
</dbReference>
<evidence type="ECO:0000313" key="1">
    <source>
        <dbReference type="EMBL" id="MDT0440464.1"/>
    </source>
</evidence>
<protein>
    <recommendedName>
        <fullName evidence="3">ATP-binding protein</fullName>
    </recommendedName>
</protein>
<comment type="caution">
    <text evidence="1">The sequence shown here is derived from an EMBL/GenBank/DDBJ whole genome shotgun (WGS) entry which is preliminary data.</text>
</comment>
<evidence type="ECO:0000313" key="2">
    <source>
        <dbReference type="Proteomes" id="UP001183535"/>
    </source>
</evidence>
<evidence type="ECO:0008006" key="3">
    <source>
        <dbReference type="Google" id="ProtNLM"/>
    </source>
</evidence>
<dbReference type="AlphaFoldDB" id="A0ABD5F1G9"/>